<dbReference type="SMART" id="SM00086">
    <property type="entry name" value="PAC"/>
    <property type="match status" value="1"/>
</dbReference>
<feature type="domain" description="PAS" evidence="11">
    <location>
        <begin position="85"/>
        <end position="149"/>
    </location>
</feature>
<organism evidence="13 14">
    <name type="scientific">Sinanodonta woodiana</name>
    <name type="common">Chinese pond mussel</name>
    <name type="synonym">Anodonta woodiana</name>
    <dbReference type="NCBI Taxonomy" id="1069815"/>
    <lineage>
        <taxon>Eukaryota</taxon>
        <taxon>Metazoa</taxon>
        <taxon>Spiralia</taxon>
        <taxon>Lophotrochozoa</taxon>
        <taxon>Mollusca</taxon>
        <taxon>Bivalvia</taxon>
        <taxon>Autobranchia</taxon>
        <taxon>Heteroconchia</taxon>
        <taxon>Palaeoheterodonta</taxon>
        <taxon>Unionida</taxon>
        <taxon>Unionoidea</taxon>
        <taxon>Unionidae</taxon>
        <taxon>Unioninae</taxon>
        <taxon>Sinanodonta</taxon>
    </lineage>
</organism>
<feature type="compositionally biased region" description="Basic and acidic residues" evidence="10">
    <location>
        <begin position="11"/>
        <end position="28"/>
    </location>
</feature>
<feature type="domain" description="BHLH" evidence="12">
    <location>
        <begin position="11"/>
        <end position="64"/>
    </location>
</feature>
<keyword evidence="4" id="KW-0805">Transcription regulation</keyword>
<comment type="subcellular location">
    <subcellularLocation>
        <location evidence="1">Nucleus</location>
    </subcellularLocation>
</comment>
<evidence type="ECO:0008006" key="15">
    <source>
        <dbReference type="Google" id="ProtNLM"/>
    </source>
</evidence>
<evidence type="ECO:0000256" key="2">
    <source>
        <dbReference type="ARBA" id="ARBA00022737"/>
    </source>
</evidence>
<dbReference type="PRINTS" id="PR00785">
    <property type="entry name" value="NCTRNSLOCATR"/>
</dbReference>
<reference evidence="13 14" key="1">
    <citation type="submission" date="2024-11" db="EMBL/GenBank/DDBJ databases">
        <title>Chromosome-level genome assembly of the freshwater bivalve Anodonta woodiana.</title>
        <authorList>
            <person name="Chen X."/>
        </authorList>
    </citation>
    <scope>NUCLEOTIDE SEQUENCE [LARGE SCALE GENOMIC DNA]</scope>
    <source>
        <strain evidence="13">MN2024</strain>
        <tissue evidence="13">Gills</tissue>
    </source>
</reference>
<evidence type="ECO:0000313" key="13">
    <source>
        <dbReference type="EMBL" id="KAL3873010.1"/>
    </source>
</evidence>
<dbReference type="Pfam" id="PF08447">
    <property type="entry name" value="PAS_3"/>
    <property type="match status" value="1"/>
</dbReference>
<dbReference type="Pfam" id="PF00989">
    <property type="entry name" value="PAS"/>
    <property type="match status" value="1"/>
</dbReference>
<dbReference type="Proteomes" id="UP001634394">
    <property type="component" value="Unassembled WGS sequence"/>
</dbReference>
<dbReference type="SMART" id="SM00091">
    <property type="entry name" value="PAS"/>
    <property type="match status" value="2"/>
</dbReference>
<dbReference type="InterPro" id="IPR035965">
    <property type="entry name" value="PAS-like_dom_sf"/>
</dbReference>
<dbReference type="EMBL" id="JBJQND010000006">
    <property type="protein sequence ID" value="KAL3873010.1"/>
    <property type="molecule type" value="Genomic_DNA"/>
</dbReference>
<feature type="domain" description="PAS" evidence="11">
    <location>
        <begin position="258"/>
        <end position="300"/>
    </location>
</feature>
<feature type="compositionally biased region" description="Basic residues" evidence="10">
    <location>
        <begin position="1"/>
        <end position="10"/>
    </location>
</feature>
<evidence type="ECO:0000256" key="8">
    <source>
        <dbReference type="ARBA" id="ARBA00023242"/>
    </source>
</evidence>
<dbReference type="InterPro" id="IPR001067">
    <property type="entry name" value="Nuc_translocat"/>
</dbReference>
<dbReference type="InterPro" id="IPR001610">
    <property type="entry name" value="PAC"/>
</dbReference>
<proteinExistence type="predicted"/>
<evidence type="ECO:0000256" key="1">
    <source>
        <dbReference type="ARBA" id="ARBA00004123"/>
    </source>
</evidence>
<dbReference type="Gene3D" id="3.30.450.20">
    <property type="entry name" value="PAS domain"/>
    <property type="match status" value="2"/>
</dbReference>
<dbReference type="FunFam" id="3.30.450.20:FF:000015">
    <property type="entry name" value="Hypoxia-inducible factor 1-alpha isoform 1"/>
    <property type="match status" value="1"/>
</dbReference>
<evidence type="ECO:0000256" key="4">
    <source>
        <dbReference type="ARBA" id="ARBA00023015"/>
    </source>
</evidence>
<dbReference type="PROSITE" id="PS50112">
    <property type="entry name" value="PAS"/>
    <property type="match status" value="2"/>
</dbReference>
<evidence type="ECO:0000259" key="11">
    <source>
        <dbReference type="PROSITE" id="PS50112"/>
    </source>
</evidence>
<keyword evidence="8" id="KW-0539">Nucleus</keyword>
<dbReference type="CDD" id="cd11433">
    <property type="entry name" value="bHLH-PAS_HIF"/>
    <property type="match status" value="1"/>
</dbReference>
<dbReference type="InterPro" id="IPR000014">
    <property type="entry name" value="PAS"/>
</dbReference>
<dbReference type="GO" id="GO:0003677">
    <property type="term" value="F:DNA binding"/>
    <property type="evidence" value="ECO:0007669"/>
    <property type="project" value="UniProtKB-KW"/>
</dbReference>
<dbReference type="InterPro" id="IPR013767">
    <property type="entry name" value="PAS_fold"/>
</dbReference>
<protein>
    <recommendedName>
        <fullName evidence="15">Hypoxia-inducible factor 1-alpha</fullName>
    </recommendedName>
</protein>
<evidence type="ECO:0000256" key="6">
    <source>
        <dbReference type="ARBA" id="ARBA00023159"/>
    </source>
</evidence>
<dbReference type="Pfam" id="PF23171">
    <property type="entry name" value="bHLH_HIF1A"/>
    <property type="match status" value="1"/>
</dbReference>
<dbReference type="InterPro" id="IPR036638">
    <property type="entry name" value="HLH_DNA-bd_sf"/>
</dbReference>
<dbReference type="SMART" id="SM00353">
    <property type="entry name" value="HLH"/>
    <property type="match status" value="1"/>
</dbReference>
<dbReference type="PROSITE" id="PS50888">
    <property type="entry name" value="BHLH"/>
    <property type="match status" value="1"/>
</dbReference>
<evidence type="ECO:0000256" key="10">
    <source>
        <dbReference type="SAM" id="MobiDB-lite"/>
    </source>
</evidence>
<accession>A0ABD3WKH4</accession>
<dbReference type="InterPro" id="IPR011598">
    <property type="entry name" value="bHLH_dom"/>
</dbReference>
<evidence type="ECO:0000313" key="14">
    <source>
        <dbReference type="Proteomes" id="UP001634394"/>
    </source>
</evidence>
<dbReference type="PANTHER" id="PTHR23043">
    <property type="entry name" value="HYPOXIA-INDUCIBLE FACTOR 1 ALPHA"/>
    <property type="match status" value="1"/>
</dbReference>
<dbReference type="CDD" id="cd00130">
    <property type="entry name" value="PAS"/>
    <property type="match status" value="2"/>
</dbReference>
<evidence type="ECO:0000256" key="7">
    <source>
        <dbReference type="ARBA" id="ARBA00023163"/>
    </source>
</evidence>
<dbReference type="AlphaFoldDB" id="A0ABD3WKH4"/>
<evidence type="ECO:0000256" key="3">
    <source>
        <dbReference type="ARBA" id="ARBA00022843"/>
    </source>
</evidence>
<comment type="caution">
    <text evidence="13">The sequence shown here is derived from an EMBL/GenBank/DDBJ whole genome shotgun (WGS) entry which is preliminary data.</text>
</comment>
<dbReference type="SUPFAM" id="SSF47459">
    <property type="entry name" value="HLH, helix-loop-helix DNA-binding domain"/>
    <property type="match status" value="1"/>
</dbReference>
<evidence type="ECO:0000256" key="9">
    <source>
        <dbReference type="ARBA" id="ARBA00023278"/>
    </source>
</evidence>
<dbReference type="NCBIfam" id="TIGR00229">
    <property type="entry name" value="sensory_box"/>
    <property type="match status" value="1"/>
</dbReference>
<keyword evidence="5" id="KW-0238">DNA-binding</keyword>
<dbReference type="SUPFAM" id="SSF55785">
    <property type="entry name" value="PYP-like sensor domain (PAS domain)"/>
    <property type="match status" value="2"/>
</dbReference>
<dbReference type="InterPro" id="IPR013655">
    <property type="entry name" value="PAS_fold_3"/>
</dbReference>
<feature type="region of interest" description="Disordered" evidence="10">
    <location>
        <begin position="1"/>
        <end position="28"/>
    </location>
</feature>
<keyword evidence="6" id="KW-0010">Activator</keyword>
<name>A0ABD3WKH4_SINWO</name>
<dbReference type="GO" id="GO:0005634">
    <property type="term" value="C:nucleus"/>
    <property type="evidence" value="ECO:0007669"/>
    <property type="project" value="UniProtKB-SubCell"/>
</dbReference>
<dbReference type="PANTHER" id="PTHR23043:SF17">
    <property type="entry name" value="PROTEIN SIMILAR"/>
    <property type="match status" value="1"/>
</dbReference>
<evidence type="ECO:0000256" key="5">
    <source>
        <dbReference type="ARBA" id="ARBA00023125"/>
    </source>
</evidence>
<sequence>MAISKRRSSEKRKEKSRDAARSRRGKESEIFSELAEQLPIPSSVRSQLDKASVMRLAIGFLRLNTILDGQNIKDNDRLREELGMERAKLNSLCSKALDGFVFIISKEGDIVFISEAVSRILGIQQIDIMGQSLLEFVHPCDHDDIQDLLSHKSFSLKSSQTKNHSFFVRFKCTLTSRGRSVNLKSASYKVIKCTGKMVMPHQEGEKKIFEEKEESEEFNPYLVVVGEPIPHPSNIEIPLDCKTFLSRHSMDMKFTDCDERIQDLIGYDHEELIGQSLYSYQHALDSHVVEKAFKDLFSKGQTWTGQYRFLAKNGGYAWVMTQGTVICNSRMQKPQCVVCVHFVLSAVEQKNMIESQVQIRTVSTTQTPVMSPLSPSTPITCSPKKENLLAPFSFQPLGFSTEDVFSSKTQDMDEEFYFPPGTKKPTKVDETVDLSHLAPTAGDACIPLPFSSSNKDSFATNLNLIDDFMDLEKERDIFSMTLKKEPQQEMYRQGCMGYSSSESSRTVSPYDPIGQASSKDYSILLQHQDISIMDQIFSNLDTKIHEKLAEENPEEIDFSMRAPYIPMDSEDDFSLMPPTTDALFEMNGDLNPGLFGRTESVFGPKDKLFEEPSKSSQQQSLQDMLGGSPAVATIKSPPDIFNLQIKHPLDMNSLEKGPPASKIPRLVAAAQPVLRDRTFIPATTTSISNSNISSSGGGGGRYSSVLMNLLMKGEDPTSGYKVNSKHTPSACQKGMMIFTPATLNAGPSRLSISDCGVFLTRNKRFYAHEGSGTVSTPGMM</sequence>
<keyword evidence="7" id="KW-0804">Transcription</keyword>
<keyword evidence="2" id="KW-0677">Repeat</keyword>
<evidence type="ECO:0000259" key="12">
    <source>
        <dbReference type="PROSITE" id="PS50888"/>
    </source>
</evidence>
<keyword evidence="9" id="KW-0379">Hydroxylation</keyword>
<gene>
    <name evidence="13" type="ORF">ACJMK2_036172</name>
</gene>
<keyword evidence="14" id="KW-1185">Reference proteome</keyword>
<keyword evidence="3" id="KW-0832">Ubl conjugation</keyword>